<evidence type="ECO:0000256" key="2">
    <source>
        <dbReference type="ARBA" id="ARBA00022475"/>
    </source>
</evidence>
<evidence type="ECO:0000256" key="3">
    <source>
        <dbReference type="ARBA" id="ARBA00022692"/>
    </source>
</evidence>
<keyword evidence="8" id="KW-1185">Reference proteome</keyword>
<feature type="transmembrane region" description="Helical" evidence="6">
    <location>
        <begin position="112"/>
        <end position="138"/>
    </location>
</feature>
<name>A0A556N0R9_9FLAO</name>
<comment type="subcellular location">
    <subcellularLocation>
        <location evidence="1">Cell membrane</location>
        <topology evidence="1">Multi-pass membrane protein</topology>
    </subcellularLocation>
</comment>
<organism evidence="7 8">
    <name type="scientific">Fluviicola chungangensis</name>
    <dbReference type="NCBI Taxonomy" id="2597671"/>
    <lineage>
        <taxon>Bacteria</taxon>
        <taxon>Pseudomonadati</taxon>
        <taxon>Bacteroidota</taxon>
        <taxon>Flavobacteriia</taxon>
        <taxon>Flavobacteriales</taxon>
        <taxon>Crocinitomicaceae</taxon>
        <taxon>Fluviicola</taxon>
    </lineage>
</organism>
<dbReference type="Pfam" id="PF13440">
    <property type="entry name" value="Polysacc_synt_3"/>
    <property type="match status" value="1"/>
</dbReference>
<evidence type="ECO:0000313" key="8">
    <source>
        <dbReference type="Proteomes" id="UP000316008"/>
    </source>
</evidence>
<dbReference type="OrthoDB" id="109075at2"/>
<evidence type="ECO:0000256" key="5">
    <source>
        <dbReference type="ARBA" id="ARBA00023136"/>
    </source>
</evidence>
<proteinExistence type="predicted"/>
<keyword evidence="4 6" id="KW-1133">Transmembrane helix</keyword>
<gene>
    <name evidence="7" type="ORF">FO442_08005</name>
</gene>
<sequence length="435" mass="49069">MQIKALKSDFVKSVLTLMTGTAIAQLIAYLIYPILTRIYSTADMGELGVYTRLVAFIAAIATARYEATLPVAKQDNHAFSLYRLSFRISLIVLTAVFMIGMTYYLLRPYNFSNYIFLLISVLSAYVSVWINLGTNWSVRKKLFRQISVQRMINSVSVNALRLIFGVLNWGAFGLIFGTLLGSFLSIFAFVKTFLSNKKSYASTADLKRMRVLAKNYKSYPTVYLPHVLLDLSVDLALAACIVEFYGKGTFGSYSYAYLMLKLPLSLFGQSLGQVFFNKSSELANQQKSLYPLTMKTLRTLFFLSIVPFTLLFFFGSDLFGVVFGERWIEAGRIAEILAPALMLNFIVSPISSLSLVLSKQKLMFGFGLTVAFFQLFDFGVLPVLMKVLDKFHFTDTGFSSFHWILGFNSVLLSAVYLIIIVLFLRLTKRLYADNV</sequence>
<reference evidence="7 8" key="1">
    <citation type="submission" date="2019-07" db="EMBL/GenBank/DDBJ databases">
        <authorList>
            <person name="Huq M.A."/>
        </authorList>
    </citation>
    <scope>NUCLEOTIDE SEQUENCE [LARGE SCALE GENOMIC DNA]</scope>
    <source>
        <strain evidence="7 8">MAH-3</strain>
    </source>
</reference>
<evidence type="ECO:0000256" key="6">
    <source>
        <dbReference type="SAM" id="Phobius"/>
    </source>
</evidence>
<dbReference type="PANTHER" id="PTHR30250">
    <property type="entry name" value="PST FAMILY PREDICTED COLANIC ACID TRANSPORTER"/>
    <property type="match status" value="1"/>
</dbReference>
<dbReference type="GO" id="GO:0005886">
    <property type="term" value="C:plasma membrane"/>
    <property type="evidence" value="ECO:0007669"/>
    <property type="project" value="UniProtKB-SubCell"/>
</dbReference>
<accession>A0A556N0R9</accession>
<evidence type="ECO:0000256" key="1">
    <source>
        <dbReference type="ARBA" id="ARBA00004651"/>
    </source>
</evidence>
<protein>
    <submittedName>
        <fullName evidence="7">Oligosaccharide flippase family protein</fullName>
    </submittedName>
</protein>
<keyword evidence="2" id="KW-1003">Cell membrane</keyword>
<evidence type="ECO:0000313" key="7">
    <source>
        <dbReference type="EMBL" id="TSJ45683.1"/>
    </source>
</evidence>
<feature type="transmembrane region" description="Helical" evidence="6">
    <location>
        <begin position="336"/>
        <end position="357"/>
    </location>
</feature>
<comment type="caution">
    <text evidence="7">The sequence shown here is derived from an EMBL/GenBank/DDBJ whole genome shotgun (WGS) entry which is preliminary data.</text>
</comment>
<feature type="transmembrane region" description="Helical" evidence="6">
    <location>
        <begin position="297"/>
        <end position="316"/>
    </location>
</feature>
<keyword evidence="5 6" id="KW-0472">Membrane</keyword>
<dbReference type="EMBL" id="VLPL01000003">
    <property type="protein sequence ID" value="TSJ45683.1"/>
    <property type="molecule type" value="Genomic_DNA"/>
</dbReference>
<feature type="transmembrane region" description="Helical" evidence="6">
    <location>
        <begin position="86"/>
        <end position="106"/>
    </location>
</feature>
<dbReference type="AlphaFoldDB" id="A0A556N0R9"/>
<dbReference type="Proteomes" id="UP000316008">
    <property type="component" value="Unassembled WGS sequence"/>
</dbReference>
<evidence type="ECO:0000256" key="4">
    <source>
        <dbReference type="ARBA" id="ARBA00022989"/>
    </source>
</evidence>
<dbReference type="PANTHER" id="PTHR30250:SF28">
    <property type="entry name" value="POLYSACCHARIDE BIOSYNTHESIS PROTEIN"/>
    <property type="match status" value="1"/>
</dbReference>
<feature type="transmembrane region" description="Helical" evidence="6">
    <location>
        <begin position="159"/>
        <end position="190"/>
    </location>
</feature>
<feature type="transmembrane region" description="Helical" evidence="6">
    <location>
        <begin position="404"/>
        <end position="424"/>
    </location>
</feature>
<keyword evidence="3 6" id="KW-0812">Transmembrane</keyword>
<dbReference type="InterPro" id="IPR050833">
    <property type="entry name" value="Poly_Biosynth_Transport"/>
</dbReference>
<feature type="transmembrane region" description="Helical" evidence="6">
    <location>
        <begin position="364"/>
        <end position="384"/>
    </location>
</feature>
<feature type="transmembrane region" description="Helical" evidence="6">
    <location>
        <begin position="12"/>
        <end position="35"/>
    </location>
</feature>